<dbReference type="Proteomes" id="UP001152531">
    <property type="component" value="Unassembled WGS sequence"/>
</dbReference>
<accession>A0ACA9Y8V4</accession>
<name>A0ACA9Y8V4_9ASCO</name>
<organism evidence="1 2">
    <name type="scientific">[Candida] jaroonii</name>
    <dbReference type="NCBI Taxonomy" id="467808"/>
    <lineage>
        <taxon>Eukaryota</taxon>
        <taxon>Fungi</taxon>
        <taxon>Dikarya</taxon>
        <taxon>Ascomycota</taxon>
        <taxon>Saccharomycotina</taxon>
        <taxon>Pichiomycetes</taxon>
        <taxon>Debaryomycetaceae</taxon>
        <taxon>Yamadazyma</taxon>
    </lineage>
</organism>
<proteinExistence type="predicted"/>
<comment type="caution">
    <text evidence="1">The sequence shown here is derived from an EMBL/GenBank/DDBJ whole genome shotgun (WGS) entry which is preliminary data.</text>
</comment>
<evidence type="ECO:0000313" key="1">
    <source>
        <dbReference type="EMBL" id="CAH6721466.1"/>
    </source>
</evidence>
<protein>
    <submittedName>
        <fullName evidence="1">Protein Cwh43p</fullName>
    </submittedName>
</protein>
<keyword evidence="2" id="KW-1185">Reference proteome</keyword>
<dbReference type="EMBL" id="CALSDN010000006">
    <property type="protein sequence ID" value="CAH6721466.1"/>
    <property type="molecule type" value="Genomic_DNA"/>
</dbReference>
<gene>
    <name evidence="1" type="ORF">CLIB1444_06S02806</name>
</gene>
<sequence>MSTITINGKYIAIAHGLFAYSAFLSALVIGCYLHYHKIVKNSSFGYPDEWFPSVSAAIGDRYPERSIFQILIAVTSGPRFLLLLLNFLKCYNPQKSNKLCYFTIISGVIRTFTCGGWVYITSTDDHDWHDIFMISYIVLTIPWTIGISKLSSGRAKTGRILTGSSFFLTLIPLVYWFIQHKVHVRPGAYSIYAYFEWALILLDVGFDCWSILDFQDLEISIGGSGLNVTKKVTKSSNKSDKPQKLVVEDDFSLFEFVINVVNSFILWSILTSLFLCVWYFPLWHMGISGYEASIVVLFLAPLFILVPFLHKGMAKFPFITRTLSVISGIGAYKVHEPEYKLLAVSIGSFFSILSFTNELSALVKNNDHKRLYSYSVAFMTGLLLSSIIKFGYYSNNPIWAVMHKPNGGHNEIGIFIGLVSSFLTPATTFKPKNQNQLQGGSMVLSILGFGGIFFCLFAYLTDSSILIFWNWSGFPVTGPTPITGALPHFASIAFGILFSISNKRWIISTIGFQIVGLLAAVSLVLFEDWNGFIGSCVWSFYLSSIFPLVVFTTVPFHSVIFSLSFFVCIILCLASVWIVAYAFVPGGFLLRERTDIMVGLSYLFSVLGVWNYKLILKKSKVVKFDIGKIWSKTLIVLTILLSLSTAFLFSRHFENREIKPFEHHKRSKSFNAGIWCVHFGIDNDMWSSHDRMRDLINDAELDIIGLLETDTERLIGGNRDFTQKIAEDLKMYVDYGPGPNKHTWGAALLSKFPIIKSQHFLLPSPVGELAPAILATLDIYGEFVDVVVFHSGQEEDVEDRRLQSLALQDIMGSSSRPMVLLSYLVTKPLEGNYFTYSSEKSRMHDIDSTDWDRWCEYIMFRDLKKVAYARISRSTITDTELQVGKFKLLDGNYEDDFLYDNNFIDEKDVPEDLRMPGKFKGRGIRGHKYHVFKKPRYFQLSP</sequence>
<evidence type="ECO:0000313" key="2">
    <source>
        <dbReference type="Proteomes" id="UP001152531"/>
    </source>
</evidence>
<reference evidence="1" key="1">
    <citation type="submission" date="2022-06" db="EMBL/GenBank/DDBJ databases">
        <authorList>
            <person name="Legras J.-L."/>
            <person name="Devillers H."/>
            <person name="Grondin C."/>
        </authorList>
    </citation>
    <scope>NUCLEOTIDE SEQUENCE</scope>
    <source>
        <strain evidence="1">CLIB 1444</strain>
    </source>
</reference>